<dbReference type="AlphaFoldDB" id="A0A4T0FFY0"/>
<dbReference type="CDD" id="cd05374">
    <property type="entry name" value="17beta-HSD-like_SDR_c"/>
    <property type="match status" value="1"/>
</dbReference>
<dbReference type="GO" id="GO:0016491">
    <property type="term" value="F:oxidoreductase activity"/>
    <property type="evidence" value="ECO:0007669"/>
    <property type="project" value="UniProtKB-KW"/>
</dbReference>
<comment type="similarity">
    <text evidence="1 3">Belongs to the short-chain dehydrogenases/reductases (SDR) family.</text>
</comment>
<keyword evidence="2" id="KW-0560">Oxidoreductase</keyword>
<accession>A0A4T0FFY0</accession>
<evidence type="ECO:0000256" key="2">
    <source>
        <dbReference type="ARBA" id="ARBA00023002"/>
    </source>
</evidence>
<dbReference type="OrthoDB" id="1274115at2759"/>
<dbReference type="PRINTS" id="PR00080">
    <property type="entry name" value="SDRFAMILY"/>
</dbReference>
<protein>
    <recommendedName>
        <fullName evidence="6">NAD(P)-binding domain-containing protein</fullName>
    </recommendedName>
</protein>
<name>A0A4T0FFY0_9BASI</name>
<dbReference type="InterPro" id="IPR036291">
    <property type="entry name" value="NAD(P)-bd_dom_sf"/>
</dbReference>
<organism evidence="4 5">
    <name type="scientific">Wallemia hederae</name>
    <dbReference type="NCBI Taxonomy" id="1540922"/>
    <lineage>
        <taxon>Eukaryota</taxon>
        <taxon>Fungi</taxon>
        <taxon>Dikarya</taxon>
        <taxon>Basidiomycota</taxon>
        <taxon>Wallemiomycotina</taxon>
        <taxon>Wallemiomycetes</taxon>
        <taxon>Wallemiales</taxon>
        <taxon>Wallemiaceae</taxon>
        <taxon>Wallemia</taxon>
    </lineage>
</organism>
<dbReference type="EMBL" id="SPNW01000066">
    <property type="protein sequence ID" value="TIA87061.1"/>
    <property type="molecule type" value="Genomic_DNA"/>
</dbReference>
<dbReference type="PRINTS" id="PR00081">
    <property type="entry name" value="GDHRDH"/>
</dbReference>
<dbReference type="PANTHER" id="PTHR43976:SF16">
    <property type="entry name" value="SHORT-CHAIN DEHYDROGENASE_REDUCTASE FAMILY PROTEIN"/>
    <property type="match status" value="1"/>
</dbReference>
<dbReference type="Gene3D" id="3.40.50.720">
    <property type="entry name" value="NAD(P)-binding Rossmann-like Domain"/>
    <property type="match status" value="1"/>
</dbReference>
<keyword evidence="5" id="KW-1185">Reference proteome</keyword>
<evidence type="ECO:0000256" key="1">
    <source>
        <dbReference type="ARBA" id="ARBA00006484"/>
    </source>
</evidence>
<reference evidence="4 5" key="1">
    <citation type="submission" date="2019-03" db="EMBL/GenBank/DDBJ databases">
        <title>Sequencing 23 genomes of Wallemia ichthyophaga.</title>
        <authorList>
            <person name="Gostincar C."/>
        </authorList>
    </citation>
    <scope>NUCLEOTIDE SEQUENCE [LARGE SCALE GENOMIC DNA]</scope>
    <source>
        <strain evidence="4 5">EXF-5753</strain>
    </source>
</reference>
<dbReference type="InterPro" id="IPR051911">
    <property type="entry name" value="SDR_oxidoreductase"/>
</dbReference>
<comment type="caution">
    <text evidence="4">The sequence shown here is derived from an EMBL/GenBank/DDBJ whole genome shotgun (WGS) entry which is preliminary data.</text>
</comment>
<gene>
    <name evidence="4" type="ORF">E3P99_03423</name>
</gene>
<dbReference type="Proteomes" id="UP000310189">
    <property type="component" value="Unassembled WGS sequence"/>
</dbReference>
<evidence type="ECO:0000313" key="4">
    <source>
        <dbReference type="EMBL" id="TIA87061.1"/>
    </source>
</evidence>
<dbReference type="PANTHER" id="PTHR43976">
    <property type="entry name" value="SHORT CHAIN DEHYDROGENASE"/>
    <property type="match status" value="1"/>
</dbReference>
<evidence type="ECO:0000313" key="5">
    <source>
        <dbReference type="Proteomes" id="UP000310189"/>
    </source>
</evidence>
<dbReference type="SUPFAM" id="SSF51735">
    <property type="entry name" value="NAD(P)-binding Rossmann-fold domains"/>
    <property type="match status" value="1"/>
</dbReference>
<evidence type="ECO:0000256" key="3">
    <source>
        <dbReference type="RuleBase" id="RU000363"/>
    </source>
</evidence>
<sequence>MSQQVVYITGTSSGFGRDLVHQLASRGHKVIATARNLSKIEDLAKVENVKIQQLDVTDTVDNLKKKVDEAITFFGKIDILVNNAGYALIGCFEEFSETEIKQQFDTNFFGTINLTQIFLPYFRSTKTESIISTVTSMGGSVAFPTFGAYVSTKFALEGFYEALDQELKVSQLPIRVLLLAPGSFKTNIGANIKKSERVVDEYQPVKDQVAEFFKNAQVNGGSSAIGAKLMADALLGEGFAKGKQVPLRLPIGSDAVDFTLDKFRKETEVYEAWRPFASESDSK</sequence>
<dbReference type="InterPro" id="IPR002347">
    <property type="entry name" value="SDR_fam"/>
</dbReference>
<evidence type="ECO:0008006" key="6">
    <source>
        <dbReference type="Google" id="ProtNLM"/>
    </source>
</evidence>
<proteinExistence type="inferred from homology"/>
<dbReference type="Pfam" id="PF00106">
    <property type="entry name" value="adh_short"/>
    <property type="match status" value="1"/>
</dbReference>